<reference evidence="1 2" key="1">
    <citation type="journal article" date="2010" name="Stand. Genomic Sci.">
        <title>Complete genome sequence of Spirochaeta smaragdinae type strain (SEBR 4228).</title>
        <authorList>
            <person name="Mavromatis K."/>
            <person name="Yasawong M."/>
            <person name="Chertkov O."/>
            <person name="Lapidus A."/>
            <person name="Lucas S."/>
            <person name="Nolan M."/>
            <person name="Del Rio T.G."/>
            <person name="Tice H."/>
            <person name="Cheng J.F."/>
            <person name="Pitluck S."/>
            <person name="Liolios K."/>
            <person name="Ivanova N."/>
            <person name="Tapia R."/>
            <person name="Han C."/>
            <person name="Bruce D."/>
            <person name="Goodwin L."/>
            <person name="Pati A."/>
            <person name="Chen A."/>
            <person name="Palaniappan K."/>
            <person name="Land M."/>
            <person name="Hauser L."/>
            <person name="Chang Y.J."/>
            <person name="Jeffries C.D."/>
            <person name="Detter J.C."/>
            <person name="Rohde M."/>
            <person name="Brambilla E."/>
            <person name="Spring S."/>
            <person name="Goker M."/>
            <person name="Sikorski J."/>
            <person name="Woyke T."/>
            <person name="Bristow J."/>
            <person name="Eisen J.A."/>
            <person name="Markowitz V."/>
            <person name="Hugenholtz P."/>
            <person name="Klenk H.P."/>
            <person name="Kyrpides N.C."/>
        </authorList>
    </citation>
    <scope>NUCLEOTIDE SEQUENCE [LARGE SCALE GENOMIC DNA]</scope>
    <source>
        <strain evidence="2">DSM 11293 / JCM 15392 / SEBR 4228</strain>
    </source>
</reference>
<evidence type="ECO:0008006" key="3">
    <source>
        <dbReference type="Google" id="ProtNLM"/>
    </source>
</evidence>
<evidence type="ECO:0000313" key="1">
    <source>
        <dbReference type="EMBL" id="ADK79746.1"/>
    </source>
</evidence>
<proteinExistence type="predicted"/>
<keyword evidence="2" id="KW-1185">Reference proteome</keyword>
<dbReference type="Pfam" id="PF09674">
    <property type="entry name" value="DUF2400"/>
    <property type="match status" value="1"/>
</dbReference>
<organism evidence="1 2">
    <name type="scientific">Sediminispirochaeta smaragdinae (strain DSM 11293 / JCM 15392 / SEBR 4228)</name>
    <name type="common">Spirochaeta smaragdinae</name>
    <dbReference type="NCBI Taxonomy" id="573413"/>
    <lineage>
        <taxon>Bacteria</taxon>
        <taxon>Pseudomonadati</taxon>
        <taxon>Spirochaetota</taxon>
        <taxon>Spirochaetia</taxon>
        <taxon>Spirochaetales</taxon>
        <taxon>Spirochaetaceae</taxon>
        <taxon>Sediminispirochaeta</taxon>
    </lineage>
</organism>
<dbReference type="RefSeq" id="WP_013253210.1">
    <property type="nucleotide sequence ID" value="NC_014364.1"/>
</dbReference>
<dbReference type="HOGENOM" id="CLU_064298_0_0_12"/>
<dbReference type="STRING" id="573413.Spirs_0601"/>
<dbReference type="AlphaFoldDB" id="E1RBL6"/>
<dbReference type="NCBIfam" id="TIGR02757">
    <property type="entry name" value="TIGR02757 family protein"/>
    <property type="match status" value="1"/>
</dbReference>
<dbReference type="KEGG" id="ssm:Spirs_0601"/>
<dbReference type="InterPro" id="IPR014127">
    <property type="entry name" value="CHP02757"/>
</dbReference>
<protein>
    <recommendedName>
        <fullName evidence="3">TIGR02757 family protein</fullName>
    </recommendedName>
</protein>
<evidence type="ECO:0000313" key="2">
    <source>
        <dbReference type="Proteomes" id="UP000002318"/>
    </source>
</evidence>
<dbReference type="EMBL" id="CP002116">
    <property type="protein sequence ID" value="ADK79746.1"/>
    <property type="molecule type" value="Genomic_DNA"/>
</dbReference>
<gene>
    <name evidence="1" type="ordered locus">Spirs_0601</name>
</gene>
<dbReference type="eggNOG" id="COG0177">
    <property type="taxonomic scope" value="Bacteria"/>
</dbReference>
<sequence length="266" mass="30075">MEIELKAFLEDIYRRYHRRALIEPDPLQTVYYFSSDADRELFGLIAAAFSVGRVGSILRALEEVRCRLANPVSPAASLLHSTAEDVTRDFSGMRYRFFSGDSIALLMIALSNLLKTYGSLQAAFMCNDDAGPDIHGRLAGFVRMLYDSARGYDTGARRILPNPDAGSACKRLHLFLRWMIRKDEIDPGCWSDHFSPAKLLVPLDTHMLQVSRRLGLTMRKDGSLRTAREITGAFREFAYSDPVRYDFSLTRIGIRGELVQWPVLTA</sequence>
<accession>E1RBL6</accession>
<dbReference type="Proteomes" id="UP000002318">
    <property type="component" value="Chromosome"/>
</dbReference>
<name>E1RBL6_SEDSS</name>